<sequence>MKPVITNITDFSIRFAEKKDASLIVKYIRDLATYENELEDVYVTTETLEKYMFDNNGAEALIGMYNGNPVGFALFHYSFSTFLGRPGIALVDLYIEPDFRGNGFGKAMLSYLAQLTVKRDCGRLEWWCHDWNKPAIERYLNWGANPEKNIRVYRLTNQVLFDFAKEYKSEK</sequence>
<evidence type="ECO:0000256" key="2">
    <source>
        <dbReference type="ARBA" id="ARBA00023315"/>
    </source>
</evidence>
<dbReference type="RefSeq" id="WP_209510876.1">
    <property type="nucleotide sequence ID" value="NZ_JAGGKS010000002.1"/>
</dbReference>
<evidence type="ECO:0000313" key="4">
    <source>
        <dbReference type="EMBL" id="MBP1925131.1"/>
    </source>
</evidence>
<dbReference type="InterPro" id="IPR016181">
    <property type="entry name" value="Acyl_CoA_acyltransferase"/>
</dbReference>
<organism evidence="4 5">
    <name type="scientific">Sedimentibacter acidaminivorans</name>
    <dbReference type="NCBI Taxonomy" id="913099"/>
    <lineage>
        <taxon>Bacteria</taxon>
        <taxon>Bacillati</taxon>
        <taxon>Bacillota</taxon>
        <taxon>Tissierellia</taxon>
        <taxon>Sedimentibacter</taxon>
    </lineage>
</organism>
<dbReference type="PANTHER" id="PTHR10545">
    <property type="entry name" value="DIAMINE N-ACETYLTRANSFERASE"/>
    <property type="match status" value="1"/>
</dbReference>
<dbReference type="Pfam" id="PF00583">
    <property type="entry name" value="Acetyltransf_1"/>
    <property type="match status" value="1"/>
</dbReference>
<name>A0ABS4GBT2_9FIRM</name>
<accession>A0ABS4GBT2</accession>
<dbReference type="Proteomes" id="UP001519342">
    <property type="component" value="Unassembled WGS sequence"/>
</dbReference>
<feature type="domain" description="N-acetyltransferase" evidence="3">
    <location>
        <begin position="11"/>
        <end position="166"/>
    </location>
</feature>
<proteinExistence type="predicted"/>
<keyword evidence="1" id="KW-0808">Transferase</keyword>
<dbReference type="SUPFAM" id="SSF55729">
    <property type="entry name" value="Acyl-CoA N-acyltransferases (Nat)"/>
    <property type="match status" value="1"/>
</dbReference>
<evidence type="ECO:0000259" key="3">
    <source>
        <dbReference type="PROSITE" id="PS51186"/>
    </source>
</evidence>
<dbReference type="PROSITE" id="PS51186">
    <property type="entry name" value="GNAT"/>
    <property type="match status" value="1"/>
</dbReference>
<comment type="caution">
    <text evidence="4">The sequence shown here is derived from an EMBL/GenBank/DDBJ whole genome shotgun (WGS) entry which is preliminary data.</text>
</comment>
<evidence type="ECO:0000313" key="5">
    <source>
        <dbReference type="Proteomes" id="UP001519342"/>
    </source>
</evidence>
<dbReference type="CDD" id="cd04301">
    <property type="entry name" value="NAT_SF"/>
    <property type="match status" value="1"/>
</dbReference>
<reference evidence="4 5" key="1">
    <citation type="submission" date="2021-03" db="EMBL/GenBank/DDBJ databases">
        <title>Genomic Encyclopedia of Type Strains, Phase IV (KMG-IV): sequencing the most valuable type-strain genomes for metagenomic binning, comparative biology and taxonomic classification.</title>
        <authorList>
            <person name="Goeker M."/>
        </authorList>
    </citation>
    <scope>NUCLEOTIDE SEQUENCE [LARGE SCALE GENOMIC DNA]</scope>
    <source>
        <strain evidence="4 5">DSM 24004</strain>
    </source>
</reference>
<protein>
    <submittedName>
        <fullName evidence="4">GNAT superfamily N-acetyltransferase</fullName>
    </submittedName>
</protein>
<dbReference type="Gene3D" id="3.40.630.30">
    <property type="match status" value="1"/>
</dbReference>
<dbReference type="PANTHER" id="PTHR10545:SF29">
    <property type="entry name" value="GH14572P-RELATED"/>
    <property type="match status" value="1"/>
</dbReference>
<dbReference type="EMBL" id="JAGGKS010000002">
    <property type="protein sequence ID" value="MBP1925131.1"/>
    <property type="molecule type" value="Genomic_DNA"/>
</dbReference>
<evidence type="ECO:0000256" key="1">
    <source>
        <dbReference type="ARBA" id="ARBA00022679"/>
    </source>
</evidence>
<keyword evidence="2" id="KW-0012">Acyltransferase</keyword>
<keyword evidence="5" id="KW-1185">Reference proteome</keyword>
<dbReference type="InterPro" id="IPR000182">
    <property type="entry name" value="GNAT_dom"/>
</dbReference>
<dbReference type="InterPro" id="IPR051016">
    <property type="entry name" value="Diverse_Substrate_AcTransf"/>
</dbReference>
<gene>
    <name evidence="4" type="ORF">J2Z76_000988</name>
</gene>